<protein>
    <submittedName>
        <fullName evidence="3">PC4 domain-containing protein</fullName>
    </submittedName>
</protein>
<keyword evidence="2" id="KW-1185">Reference proteome</keyword>
<accession>A0A183HS57</accession>
<dbReference type="STRING" id="387005.A0A183HS57"/>
<name>A0A183HS57_9BILA</name>
<gene>
    <name evidence="1" type="ORF">OFLC_LOCUS10315</name>
</gene>
<proteinExistence type="predicted"/>
<sequence>MTEYKKRYIIIVVFNNVKNRYVSRTRVSAVEVWRNDSNDGEVQIVHGVNSWPALLEQLKDNKKS</sequence>
<dbReference type="EMBL" id="UZAJ01013614">
    <property type="protein sequence ID" value="VDO67538.1"/>
    <property type="molecule type" value="Genomic_DNA"/>
</dbReference>
<evidence type="ECO:0000313" key="1">
    <source>
        <dbReference type="EMBL" id="VDO67538.1"/>
    </source>
</evidence>
<evidence type="ECO:0000313" key="3">
    <source>
        <dbReference type="WBParaSite" id="OFLC_0001031801-mRNA-1"/>
    </source>
</evidence>
<dbReference type="Proteomes" id="UP000267606">
    <property type="component" value="Unassembled WGS sequence"/>
</dbReference>
<dbReference type="WBParaSite" id="OFLC_0001031801-mRNA-1">
    <property type="protein sequence ID" value="OFLC_0001031801-mRNA-1"/>
    <property type="gene ID" value="OFLC_0001031801"/>
</dbReference>
<reference evidence="1 2" key="2">
    <citation type="submission" date="2018-11" db="EMBL/GenBank/DDBJ databases">
        <authorList>
            <consortium name="Pathogen Informatics"/>
        </authorList>
    </citation>
    <scope>NUCLEOTIDE SEQUENCE [LARGE SCALE GENOMIC DNA]</scope>
</reference>
<dbReference type="AlphaFoldDB" id="A0A183HS57"/>
<evidence type="ECO:0000313" key="2">
    <source>
        <dbReference type="Proteomes" id="UP000267606"/>
    </source>
</evidence>
<reference evidence="3" key="1">
    <citation type="submission" date="2016-06" db="UniProtKB">
        <authorList>
            <consortium name="WormBaseParasite"/>
        </authorList>
    </citation>
    <scope>IDENTIFICATION</scope>
</reference>
<organism evidence="3">
    <name type="scientific">Onchocerca flexuosa</name>
    <dbReference type="NCBI Taxonomy" id="387005"/>
    <lineage>
        <taxon>Eukaryota</taxon>
        <taxon>Metazoa</taxon>
        <taxon>Ecdysozoa</taxon>
        <taxon>Nematoda</taxon>
        <taxon>Chromadorea</taxon>
        <taxon>Rhabditida</taxon>
        <taxon>Spirurina</taxon>
        <taxon>Spiruromorpha</taxon>
        <taxon>Filarioidea</taxon>
        <taxon>Onchocercidae</taxon>
        <taxon>Onchocerca</taxon>
    </lineage>
</organism>